<dbReference type="AlphaFoldDB" id="A0A9N8ZRD4"/>
<reference evidence="1" key="1">
    <citation type="submission" date="2021-06" db="EMBL/GenBank/DDBJ databases">
        <authorList>
            <person name="Kallberg Y."/>
            <person name="Tangrot J."/>
            <person name="Rosling A."/>
        </authorList>
    </citation>
    <scope>NUCLEOTIDE SEQUENCE</scope>
    <source>
        <strain evidence="1">CL551</strain>
    </source>
</reference>
<organism evidence="1 2">
    <name type="scientific">Acaulospora morrowiae</name>
    <dbReference type="NCBI Taxonomy" id="94023"/>
    <lineage>
        <taxon>Eukaryota</taxon>
        <taxon>Fungi</taxon>
        <taxon>Fungi incertae sedis</taxon>
        <taxon>Mucoromycota</taxon>
        <taxon>Glomeromycotina</taxon>
        <taxon>Glomeromycetes</taxon>
        <taxon>Diversisporales</taxon>
        <taxon>Acaulosporaceae</taxon>
        <taxon>Acaulospora</taxon>
    </lineage>
</organism>
<dbReference type="EMBL" id="CAJVPV010001673">
    <property type="protein sequence ID" value="CAG8504567.1"/>
    <property type="molecule type" value="Genomic_DNA"/>
</dbReference>
<keyword evidence="2" id="KW-1185">Reference proteome</keyword>
<evidence type="ECO:0000313" key="1">
    <source>
        <dbReference type="EMBL" id="CAG8504567.1"/>
    </source>
</evidence>
<comment type="caution">
    <text evidence="1">The sequence shown here is derived from an EMBL/GenBank/DDBJ whole genome shotgun (WGS) entry which is preliminary data.</text>
</comment>
<sequence length="76" mass="8696">MKDSRINHESFFDDNLKKYEAKNIIYAEKQLLENSAAKKNLNVITDALITQYNVVISSSKNEEIVFENNNRGSANT</sequence>
<proteinExistence type="predicted"/>
<name>A0A9N8ZRD4_9GLOM</name>
<accession>A0A9N8ZRD4</accession>
<evidence type="ECO:0000313" key="2">
    <source>
        <dbReference type="Proteomes" id="UP000789342"/>
    </source>
</evidence>
<dbReference type="Proteomes" id="UP000789342">
    <property type="component" value="Unassembled WGS sequence"/>
</dbReference>
<protein>
    <submittedName>
        <fullName evidence="1">4227_t:CDS:1</fullName>
    </submittedName>
</protein>
<gene>
    <name evidence="1" type="ORF">AMORRO_LOCUS3419</name>
</gene>